<reference evidence="3 4" key="1">
    <citation type="submission" date="2019-01" db="EMBL/GenBank/DDBJ databases">
        <title>Lacibacter sp. strain TTM-7.</title>
        <authorList>
            <person name="Chen W.-M."/>
        </authorList>
    </citation>
    <scope>NUCLEOTIDE SEQUENCE [LARGE SCALE GENOMIC DNA]</scope>
    <source>
        <strain evidence="3 4">TTM-7</strain>
    </source>
</reference>
<dbReference type="Proteomes" id="UP000290204">
    <property type="component" value="Unassembled WGS sequence"/>
</dbReference>
<protein>
    <submittedName>
        <fullName evidence="3">DUF2264 domain-containing protein</fullName>
    </submittedName>
</protein>
<dbReference type="InterPro" id="IPR049349">
    <property type="entry name" value="DUF2264_N"/>
</dbReference>
<dbReference type="PIRSF" id="PIRSF014753">
    <property type="entry name" value="UCP014753"/>
    <property type="match status" value="1"/>
</dbReference>
<keyword evidence="1" id="KW-0732">Signal</keyword>
<keyword evidence="4" id="KW-1185">Reference proteome</keyword>
<feature type="domain" description="DUF2264" evidence="2">
    <location>
        <begin position="42"/>
        <end position="402"/>
    </location>
</feature>
<evidence type="ECO:0000259" key="2">
    <source>
        <dbReference type="Pfam" id="PF10022"/>
    </source>
</evidence>
<name>A0A4Q1CL17_9BACT</name>
<evidence type="ECO:0000313" key="3">
    <source>
        <dbReference type="EMBL" id="RXK61656.1"/>
    </source>
</evidence>
<dbReference type="OrthoDB" id="9813465at2"/>
<organism evidence="3 4">
    <name type="scientific">Lacibacter luteus</name>
    <dbReference type="NCBI Taxonomy" id="2508719"/>
    <lineage>
        <taxon>Bacteria</taxon>
        <taxon>Pseudomonadati</taxon>
        <taxon>Bacteroidota</taxon>
        <taxon>Chitinophagia</taxon>
        <taxon>Chitinophagales</taxon>
        <taxon>Chitinophagaceae</taxon>
        <taxon>Lacibacter</taxon>
    </lineage>
</organism>
<dbReference type="EMBL" id="SDHW01000001">
    <property type="protein sequence ID" value="RXK61656.1"/>
    <property type="molecule type" value="Genomic_DNA"/>
</dbReference>
<dbReference type="PANTHER" id="PTHR35339:SF3">
    <property type="entry name" value="DUF2264 DOMAIN-CONTAINING PROTEIN"/>
    <property type="match status" value="1"/>
</dbReference>
<proteinExistence type="predicted"/>
<comment type="caution">
    <text evidence="3">The sequence shown here is derived from an EMBL/GenBank/DDBJ whole genome shotgun (WGS) entry which is preliminary data.</text>
</comment>
<dbReference type="RefSeq" id="WP_129129029.1">
    <property type="nucleotide sequence ID" value="NZ_SDHW01000001.1"/>
</dbReference>
<sequence length="422" mass="47989">MQRRNFLRWSSLLGVAGLLPGKAALAEDAVLFSDKTLPGKSDRDYWVTLLDKIATPVLSNMSKGELRKNMKMEYSPTWDGRNAQVGYMEAFGRLIAGIAPFLALPDDATAESKIRQRLRTQTLQSLAHSVEPTSADYLFWGDGKTAQLLVDAAHIAQAFLYAPDALWKPLSEKTKQQFIHEFKNIRRIKPFKSNWLLFAAMIESFLLSIGEEIDAARIDNAIDQITKWYVGDGWYSDGDKFHFDHYNGFVMHPMLVDVLRINVAKGRREAKEFETAYKRMQRYGSFQERYISPEGTYLVVGRSSTYRVGAFQPLVKLALENKLPSTIEPAQVRCALTAVMKRMFIPSTFTKEGWLTLGLLGNNQKDLADYYSNTGSMYVTSLVFLSLGLPADHKFWSDPFTEWTQRKAWSGKPFAKDYAVDY</sequence>
<dbReference type="PANTHER" id="PTHR35339">
    <property type="entry name" value="LINALOOL DEHYDRATASE_ISOMERASE DOMAIN-CONTAINING PROTEIN"/>
    <property type="match status" value="1"/>
</dbReference>
<dbReference type="AlphaFoldDB" id="A0A4Q1CL17"/>
<evidence type="ECO:0000256" key="1">
    <source>
        <dbReference type="SAM" id="SignalP"/>
    </source>
</evidence>
<evidence type="ECO:0000313" key="4">
    <source>
        <dbReference type="Proteomes" id="UP000290204"/>
    </source>
</evidence>
<gene>
    <name evidence="3" type="ORF">ESA94_01170</name>
</gene>
<accession>A0A4Q1CL17</accession>
<dbReference type="InterPro" id="IPR016624">
    <property type="entry name" value="UCP014753"/>
</dbReference>
<feature type="signal peptide" evidence="1">
    <location>
        <begin position="1"/>
        <end position="26"/>
    </location>
</feature>
<dbReference type="Pfam" id="PF10022">
    <property type="entry name" value="DUF2264"/>
    <property type="match status" value="1"/>
</dbReference>
<feature type="chain" id="PRO_5020569635" evidence="1">
    <location>
        <begin position="27"/>
        <end position="422"/>
    </location>
</feature>